<dbReference type="InterPro" id="IPR017441">
    <property type="entry name" value="Protein_kinase_ATP_BS"/>
</dbReference>
<evidence type="ECO:0000256" key="8">
    <source>
        <dbReference type="SAM" id="MobiDB-lite"/>
    </source>
</evidence>
<feature type="domain" description="Protein kinase" evidence="10">
    <location>
        <begin position="58"/>
        <end position="326"/>
    </location>
</feature>
<keyword evidence="3" id="KW-0808">Transferase</keyword>
<feature type="compositionally biased region" description="Low complexity" evidence="8">
    <location>
        <begin position="430"/>
        <end position="456"/>
    </location>
</feature>
<accession>A0A0K1QCC5</accession>
<dbReference type="GO" id="GO:0004674">
    <property type="term" value="F:protein serine/threonine kinase activity"/>
    <property type="evidence" value="ECO:0007669"/>
    <property type="project" value="UniProtKB-KW"/>
</dbReference>
<dbReference type="Gene3D" id="1.10.510.10">
    <property type="entry name" value="Transferase(Phosphotransferase) domain 1"/>
    <property type="match status" value="1"/>
</dbReference>
<dbReference type="InterPro" id="IPR008271">
    <property type="entry name" value="Ser/Thr_kinase_AS"/>
</dbReference>
<dbReference type="SUPFAM" id="SSF56112">
    <property type="entry name" value="Protein kinase-like (PK-like)"/>
    <property type="match status" value="1"/>
</dbReference>
<dbReference type="STRING" id="1391654.AKJ09_09748"/>
<dbReference type="Gene3D" id="3.30.200.20">
    <property type="entry name" value="Phosphorylase Kinase, domain 1"/>
    <property type="match status" value="1"/>
</dbReference>
<keyword evidence="4 7" id="KW-0547">Nucleotide-binding</keyword>
<keyword evidence="5 11" id="KW-0418">Kinase</keyword>
<dbReference type="GO" id="GO:0005524">
    <property type="term" value="F:ATP binding"/>
    <property type="evidence" value="ECO:0007669"/>
    <property type="project" value="UniProtKB-UniRule"/>
</dbReference>
<evidence type="ECO:0000313" key="12">
    <source>
        <dbReference type="Proteomes" id="UP000064967"/>
    </source>
</evidence>
<dbReference type="PATRIC" id="fig|1391654.3.peg.9872"/>
<dbReference type="PROSITE" id="PS50011">
    <property type="entry name" value="PROTEIN_KINASE_DOM"/>
    <property type="match status" value="1"/>
</dbReference>
<sequence length="499" mass="52978">MPATDTIKEFVDVKRCAECGSRFRADAAFCPFDGAGLVTSTWDPSADRLLGTVIDRRYEVVAPLGEGGMGTVYKVRHVTLDRLFALKVLRAELASDAQLAARFVQEARATAAIKHPSVVAITDFGALPDGAPYFVMELLQGETLATRLRARGPLAPFEAALVARAIADGLEASHAVGVIHRDLKPENVFLVGRSLGRAPEADIRIVDFGAAKIVGKTNKLTRPGVVFGTPYYMAPEQASGERVDARTDVYALGVVLYEMVTGTVPFGADTYMGVLTKHLFEVPQSPAMRTRMDLGELEPIIMKALAKEPAKRFDSAGELALALARLTAKAVDVVRSRPGAGRTLVLQTVDTADHIERSIRNLEAKERERRQRLVAIVLTTAAFVACLAVSAFGILRGRSTSAPEPPAPVSTVSIAAPPSPSATVVPPPVETAELSEPTPTAEPSSAPSALASSTSAVEPTPKPFKGPVGPAVTPKDPKPAASPARRADEFSDPWAPRAQ</sequence>
<dbReference type="InterPro" id="IPR011009">
    <property type="entry name" value="Kinase-like_dom_sf"/>
</dbReference>
<proteinExistence type="predicted"/>
<dbReference type="RefSeq" id="WP_169928373.1">
    <property type="nucleotide sequence ID" value="NZ_CP012333.1"/>
</dbReference>
<dbReference type="FunFam" id="1.10.510.10:FF:000021">
    <property type="entry name" value="Serine/threonine protein kinase"/>
    <property type="match status" value="1"/>
</dbReference>
<dbReference type="CDD" id="cd14014">
    <property type="entry name" value="STKc_PknB_like"/>
    <property type="match status" value="1"/>
</dbReference>
<keyword evidence="6 7" id="KW-0067">ATP-binding</keyword>
<dbReference type="InterPro" id="IPR000719">
    <property type="entry name" value="Prot_kinase_dom"/>
</dbReference>
<feature type="region of interest" description="Disordered" evidence="8">
    <location>
        <begin position="400"/>
        <end position="499"/>
    </location>
</feature>
<evidence type="ECO:0000256" key="9">
    <source>
        <dbReference type="SAM" id="Phobius"/>
    </source>
</evidence>
<protein>
    <recommendedName>
        <fullName evidence="1">non-specific serine/threonine protein kinase</fullName>
        <ecNumber evidence="1">2.7.11.1</ecNumber>
    </recommendedName>
</protein>
<dbReference type="PROSITE" id="PS00108">
    <property type="entry name" value="PROTEIN_KINASE_ST"/>
    <property type="match status" value="1"/>
</dbReference>
<dbReference type="PANTHER" id="PTHR43289:SF6">
    <property type="entry name" value="SERINE_THREONINE-PROTEIN KINASE NEKL-3"/>
    <property type="match status" value="1"/>
</dbReference>
<reference evidence="11 12" key="1">
    <citation type="submission" date="2015-08" db="EMBL/GenBank/DDBJ databases">
        <authorList>
            <person name="Babu N.S."/>
            <person name="Beckwith C.J."/>
            <person name="Beseler K.G."/>
            <person name="Brison A."/>
            <person name="Carone J.V."/>
            <person name="Caskin T.P."/>
            <person name="Diamond M."/>
            <person name="Durham M.E."/>
            <person name="Foxe J.M."/>
            <person name="Go M."/>
            <person name="Henderson B.A."/>
            <person name="Jones I.B."/>
            <person name="McGettigan J.A."/>
            <person name="Micheletti S.J."/>
            <person name="Nasrallah M.E."/>
            <person name="Ortiz D."/>
            <person name="Piller C.R."/>
            <person name="Privatt S.R."/>
            <person name="Schneider S.L."/>
            <person name="Sharp S."/>
            <person name="Smith T.C."/>
            <person name="Stanton J.D."/>
            <person name="Ullery H.E."/>
            <person name="Wilson R.J."/>
            <person name="Serrano M.G."/>
            <person name="Buck G."/>
            <person name="Lee V."/>
            <person name="Wang Y."/>
            <person name="Carvalho R."/>
            <person name="Voegtly L."/>
            <person name="Shi R."/>
            <person name="Duckworth R."/>
            <person name="Johnson A."/>
            <person name="Loviza R."/>
            <person name="Walstead R."/>
            <person name="Shah Z."/>
            <person name="Kiflezghi M."/>
            <person name="Wade K."/>
            <person name="Ball S.L."/>
            <person name="Bradley K.W."/>
            <person name="Asai D.J."/>
            <person name="Bowman C.A."/>
            <person name="Russell D.A."/>
            <person name="Pope W.H."/>
            <person name="Jacobs-Sera D."/>
            <person name="Hendrix R.W."/>
            <person name="Hatfull G.F."/>
        </authorList>
    </citation>
    <scope>NUCLEOTIDE SEQUENCE [LARGE SCALE GENOMIC DNA]</scope>
    <source>
        <strain evidence="11 12">DSM 27648</strain>
    </source>
</reference>
<keyword evidence="9" id="KW-0472">Membrane</keyword>
<keyword evidence="2 11" id="KW-0723">Serine/threonine-protein kinase</keyword>
<dbReference type="PANTHER" id="PTHR43289">
    <property type="entry name" value="MITOGEN-ACTIVATED PROTEIN KINASE KINASE KINASE 20-RELATED"/>
    <property type="match status" value="1"/>
</dbReference>
<evidence type="ECO:0000256" key="4">
    <source>
        <dbReference type="ARBA" id="ARBA00022741"/>
    </source>
</evidence>
<dbReference type="EC" id="2.7.11.1" evidence="1"/>
<evidence type="ECO:0000313" key="11">
    <source>
        <dbReference type="EMBL" id="AKV03085.1"/>
    </source>
</evidence>
<dbReference type="EMBL" id="CP012333">
    <property type="protein sequence ID" value="AKV03085.1"/>
    <property type="molecule type" value="Genomic_DNA"/>
</dbReference>
<dbReference type="AlphaFoldDB" id="A0A0K1QCC5"/>
<keyword evidence="9" id="KW-0812">Transmembrane</keyword>
<evidence type="ECO:0000256" key="6">
    <source>
        <dbReference type="ARBA" id="ARBA00022840"/>
    </source>
</evidence>
<keyword evidence="12" id="KW-1185">Reference proteome</keyword>
<evidence type="ECO:0000256" key="7">
    <source>
        <dbReference type="PROSITE-ProRule" id="PRU10141"/>
    </source>
</evidence>
<name>A0A0K1QCC5_9BACT</name>
<feature type="transmembrane region" description="Helical" evidence="9">
    <location>
        <begin position="373"/>
        <end position="395"/>
    </location>
</feature>
<dbReference type="SMART" id="SM00220">
    <property type="entry name" value="S_TKc"/>
    <property type="match status" value="1"/>
</dbReference>
<evidence type="ECO:0000256" key="2">
    <source>
        <dbReference type="ARBA" id="ARBA00022527"/>
    </source>
</evidence>
<evidence type="ECO:0000256" key="5">
    <source>
        <dbReference type="ARBA" id="ARBA00022777"/>
    </source>
</evidence>
<feature type="binding site" evidence="7">
    <location>
        <position position="87"/>
    </location>
    <ligand>
        <name>ATP</name>
        <dbReference type="ChEBI" id="CHEBI:30616"/>
    </ligand>
</feature>
<dbReference type="Pfam" id="PF00069">
    <property type="entry name" value="Pkinase"/>
    <property type="match status" value="1"/>
</dbReference>
<evidence type="ECO:0000259" key="10">
    <source>
        <dbReference type="PROSITE" id="PS50011"/>
    </source>
</evidence>
<organism evidence="11 12">
    <name type="scientific">Labilithrix luteola</name>
    <dbReference type="NCBI Taxonomy" id="1391654"/>
    <lineage>
        <taxon>Bacteria</taxon>
        <taxon>Pseudomonadati</taxon>
        <taxon>Myxococcota</taxon>
        <taxon>Polyangia</taxon>
        <taxon>Polyangiales</taxon>
        <taxon>Labilitrichaceae</taxon>
        <taxon>Labilithrix</taxon>
    </lineage>
</organism>
<evidence type="ECO:0000256" key="1">
    <source>
        <dbReference type="ARBA" id="ARBA00012513"/>
    </source>
</evidence>
<evidence type="ECO:0000256" key="3">
    <source>
        <dbReference type="ARBA" id="ARBA00022679"/>
    </source>
</evidence>
<gene>
    <name evidence="11" type="ORF">AKJ09_09748</name>
</gene>
<feature type="compositionally biased region" description="Pro residues" evidence="8">
    <location>
        <begin position="417"/>
        <end position="429"/>
    </location>
</feature>
<dbReference type="PROSITE" id="PS00107">
    <property type="entry name" value="PROTEIN_KINASE_ATP"/>
    <property type="match status" value="1"/>
</dbReference>
<keyword evidence="9" id="KW-1133">Transmembrane helix</keyword>
<dbReference type="Proteomes" id="UP000064967">
    <property type="component" value="Chromosome"/>
</dbReference>
<dbReference type="KEGG" id="llu:AKJ09_09748"/>